<proteinExistence type="predicted"/>
<sequence>MRKLVGLICAAVVGLGLPTAAKAEELRIVGTGDGIEILSAVGELYMERQPETTIIVPPSIGSGGGILAVGSGREILGRIARPLTDAEKAQGVVAVPFVKLPSAFYVHRSTGVSSLTGAQIRGLFSGSIENWREVGGNDLRVRVVRREDRDSTLLVLRATMPGWDKLVFTEKSKTAFTTQEGIETVRDVEGAIGFGPYSANLPDDLVVLKVDGLFPTDDGYPSANAVDIIYSEKTVTPQARDFLSFLSSPEARAIMRRMGGVPTK</sequence>
<comment type="caution">
    <text evidence="4">The sequence shown here is derived from an EMBL/GenBank/DDBJ whole genome shotgun (WGS) entry which is preliminary data.</text>
</comment>
<keyword evidence="1 2" id="KW-0732">Signal</keyword>
<evidence type="ECO:0000259" key="3">
    <source>
        <dbReference type="Pfam" id="PF12849"/>
    </source>
</evidence>
<evidence type="ECO:0000256" key="1">
    <source>
        <dbReference type="ARBA" id="ARBA00022729"/>
    </source>
</evidence>
<evidence type="ECO:0000313" key="4">
    <source>
        <dbReference type="EMBL" id="MBB4016656.1"/>
    </source>
</evidence>
<dbReference type="PANTHER" id="PTHR30570">
    <property type="entry name" value="PERIPLASMIC PHOSPHATE BINDING COMPONENT OF PHOSPHATE ABC TRANSPORTER"/>
    <property type="match status" value="1"/>
</dbReference>
<protein>
    <submittedName>
        <fullName evidence="4">Phosphate transport system substrate-binding protein</fullName>
    </submittedName>
</protein>
<dbReference type="Pfam" id="PF12849">
    <property type="entry name" value="PBP_like_2"/>
    <property type="match status" value="1"/>
</dbReference>
<feature type="signal peptide" evidence="2">
    <location>
        <begin position="1"/>
        <end position="23"/>
    </location>
</feature>
<dbReference type="EMBL" id="JACIEN010000001">
    <property type="protein sequence ID" value="MBB4016656.1"/>
    <property type="molecule type" value="Genomic_DNA"/>
</dbReference>
<dbReference type="Proteomes" id="UP000577362">
    <property type="component" value="Unassembled WGS sequence"/>
</dbReference>
<evidence type="ECO:0000313" key="5">
    <source>
        <dbReference type="Proteomes" id="UP000577362"/>
    </source>
</evidence>
<feature type="chain" id="PRO_5032687817" evidence="2">
    <location>
        <begin position="24"/>
        <end position="264"/>
    </location>
</feature>
<dbReference type="InterPro" id="IPR024370">
    <property type="entry name" value="PBP_domain"/>
</dbReference>
<name>A0A840C101_9HYPH</name>
<organism evidence="4 5">
    <name type="scientific">Chelatococcus caeni</name>
    <dbReference type="NCBI Taxonomy" id="1348468"/>
    <lineage>
        <taxon>Bacteria</taxon>
        <taxon>Pseudomonadati</taxon>
        <taxon>Pseudomonadota</taxon>
        <taxon>Alphaproteobacteria</taxon>
        <taxon>Hyphomicrobiales</taxon>
        <taxon>Chelatococcaceae</taxon>
        <taxon>Chelatococcus</taxon>
    </lineage>
</organism>
<accession>A0A840C101</accession>
<keyword evidence="5" id="KW-1185">Reference proteome</keyword>
<dbReference type="SUPFAM" id="SSF53850">
    <property type="entry name" value="Periplasmic binding protein-like II"/>
    <property type="match status" value="1"/>
</dbReference>
<dbReference type="InterPro" id="IPR050811">
    <property type="entry name" value="Phosphate_ABC_transporter"/>
</dbReference>
<dbReference type="AlphaFoldDB" id="A0A840C101"/>
<feature type="domain" description="PBP" evidence="3">
    <location>
        <begin position="20"/>
        <end position="250"/>
    </location>
</feature>
<dbReference type="Gene3D" id="3.40.190.10">
    <property type="entry name" value="Periplasmic binding protein-like II"/>
    <property type="match status" value="2"/>
</dbReference>
<gene>
    <name evidence="4" type="ORF">GGR16_001662</name>
</gene>
<evidence type="ECO:0000256" key="2">
    <source>
        <dbReference type="SAM" id="SignalP"/>
    </source>
</evidence>
<dbReference type="RefSeq" id="WP_019401632.1">
    <property type="nucleotide sequence ID" value="NZ_JACIEN010000001.1"/>
</dbReference>
<dbReference type="PANTHER" id="PTHR30570:SF1">
    <property type="entry name" value="PHOSPHATE-BINDING PROTEIN PSTS"/>
    <property type="match status" value="1"/>
</dbReference>
<reference evidence="4 5" key="1">
    <citation type="submission" date="2020-08" db="EMBL/GenBank/DDBJ databases">
        <title>Genomic Encyclopedia of Type Strains, Phase IV (KMG-IV): sequencing the most valuable type-strain genomes for metagenomic binning, comparative biology and taxonomic classification.</title>
        <authorList>
            <person name="Goeker M."/>
        </authorList>
    </citation>
    <scope>NUCLEOTIDE SEQUENCE [LARGE SCALE GENOMIC DNA]</scope>
    <source>
        <strain evidence="4 5">DSM 103737</strain>
    </source>
</reference>